<accession>A0A6J4JCI6</accession>
<organism evidence="2">
    <name type="scientific">uncultured Mycobacteriales bacterium</name>
    <dbReference type="NCBI Taxonomy" id="581187"/>
    <lineage>
        <taxon>Bacteria</taxon>
        <taxon>Bacillati</taxon>
        <taxon>Actinomycetota</taxon>
        <taxon>Actinomycetes</taxon>
        <taxon>Mycobacteriales</taxon>
        <taxon>environmental samples</taxon>
    </lineage>
</organism>
<sequence>MTGTVTAAGGPAPGGGRAATRRRVRRSRFLPSRPARFRGPGKELP</sequence>
<proteinExistence type="predicted"/>
<dbReference type="EMBL" id="CADCTP010000296">
    <property type="protein sequence ID" value="CAA9276168.1"/>
    <property type="molecule type" value="Genomic_DNA"/>
</dbReference>
<reference evidence="2" key="1">
    <citation type="submission" date="2020-02" db="EMBL/GenBank/DDBJ databases">
        <authorList>
            <person name="Meier V. D."/>
        </authorList>
    </citation>
    <scope>NUCLEOTIDE SEQUENCE</scope>
    <source>
        <strain evidence="2">AVDCRST_MAG41</strain>
    </source>
</reference>
<dbReference type="AlphaFoldDB" id="A0A6J4JCI6"/>
<feature type="compositionally biased region" description="Basic residues" evidence="1">
    <location>
        <begin position="19"/>
        <end position="28"/>
    </location>
</feature>
<protein>
    <submittedName>
        <fullName evidence="2">Uncharacterized protein</fullName>
    </submittedName>
</protein>
<name>A0A6J4JCI6_9ACTN</name>
<evidence type="ECO:0000256" key="1">
    <source>
        <dbReference type="SAM" id="MobiDB-lite"/>
    </source>
</evidence>
<gene>
    <name evidence="2" type="ORF">AVDCRST_MAG41-3246</name>
</gene>
<evidence type="ECO:0000313" key="2">
    <source>
        <dbReference type="EMBL" id="CAA9276168.1"/>
    </source>
</evidence>
<feature type="region of interest" description="Disordered" evidence="1">
    <location>
        <begin position="1"/>
        <end position="45"/>
    </location>
</feature>
<feature type="compositionally biased region" description="Low complexity" evidence="1">
    <location>
        <begin position="1"/>
        <end position="10"/>
    </location>
</feature>